<dbReference type="Pfam" id="PF06949">
    <property type="entry name" value="DUF1292"/>
    <property type="match status" value="1"/>
</dbReference>
<sequence>MEQQYGSDFISITDEDGKEYELEILSTIEYQGAEYLALVPAEEDEASEELEVSILKSVTEDGEDLLVAVEDEDELAAVYDLLMQSLYEDEEEAEDEEE</sequence>
<protein>
    <submittedName>
        <fullName evidence="1">DUF1292 domain-containing protein</fullName>
    </submittedName>
</protein>
<proteinExistence type="predicted"/>
<dbReference type="InterPro" id="IPR009711">
    <property type="entry name" value="UPF0473"/>
</dbReference>
<comment type="caution">
    <text evidence="1">The sequence shown here is derived from an EMBL/GenBank/DDBJ whole genome shotgun (WGS) entry which is preliminary data.</text>
</comment>
<dbReference type="EMBL" id="JBBMFF010000232">
    <property type="protein sequence ID" value="MEQ2511447.1"/>
    <property type="molecule type" value="Genomic_DNA"/>
</dbReference>
<accession>A0ABV1G7R6</accession>
<reference evidence="1 2" key="1">
    <citation type="submission" date="2024-03" db="EMBL/GenBank/DDBJ databases">
        <title>Human intestinal bacterial collection.</title>
        <authorList>
            <person name="Pauvert C."/>
            <person name="Hitch T.C.A."/>
            <person name="Clavel T."/>
        </authorList>
    </citation>
    <scope>NUCLEOTIDE SEQUENCE [LARGE SCALE GENOMIC DNA]</scope>
    <source>
        <strain evidence="1 2">CLA-AA-H192</strain>
    </source>
</reference>
<name>A0ABV1G7R6_9FIRM</name>
<dbReference type="Proteomes" id="UP001491552">
    <property type="component" value="Unassembled WGS sequence"/>
</dbReference>
<organism evidence="1 2">
    <name type="scientific">Faecousia intestinalis</name>
    <dbReference type="NCBI Taxonomy" id="3133167"/>
    <lineage>
        <taxon>Bacteria</taxon>
        <taxon>Bacillati</taxon>
        <taxon>Bacillota</taxon>
        <taxon>Clostridia</taxon>
        <taxon>Eubacteriales</taxon>
        <taxon>Oscillospiraceae</taxon>
        <taxon>Faecousia</taxon>
    </lineage>
</organism>
<gene>
    <name evidence="1" type="ORF">WMO66_09340</name>
</gene>
<keyword evidence="2" id="KW-1185">Reference proteome</keyword>
<dbReference type="RefSeq" id="WP_349136154.1">
    <property type="nucleotide sequence ID" value="NZ_JBBMFF010000232.1"/>
</dbReference>
<evidence type="ECO:0000313" key="1">
    <source>
        <dbReference type="EMBL" id="MEQ2511447.1"/>
    </source>
</evidence>
<evidence type="ECO:0000313" key="2">
    <source>
        <dbReference type="Proteomes" id="UP001491552"/>
    </source>
</evidence>